<keyword evidence="6" id="KW-1185">Reference proteome</keyword>
<dbReference type="GO" id="GO:0016020">
    <property type="term" value="C:membrane"/>
    <property type="evidence" value="ECO:0007669"/>
    <property type="project" value="GOC"/>
</dbReference>
<proteinExistence type="predicted"/>
<accession>A0A6N7XY47</accession>
<evidence type="ECO:0000313" key="5">
    <source>
        <dbReference type="EMBL" id="MSU02737.1"/>
    </source>
</evidence>
<name>A0A6N7XY47_9FIRM</name>
<dbReference type="GO" id="GO:0009245">
    <property type="term" value="P:lipid A biosynthetic process"/>
    <property type="evidence" value="ECO:0007669"/>
    <property type="project" value="TreeGrafter"/>
</dbReference>
<keyword evidence="1" id="KW-0479">Metal-binding</keyword>
<evidence type="ECO:0000259" key="4">
    <source>
        <dbReference type="Pfam" id="PF00149"/>
    </source>
</evidence>
<dbReference type="Proteomes" id="UP000469523">
    <property type="component" value="Unassembled WGS sequence"/>
</dbReference>
<dbReference type="InterPro" id="IPR051158">
    <property type="entry name" value="Metallophosphoesterase_sf"/>
</dbReference>
<protein>
    <recommendedName>
        <fullName evidence="4">Calcineurin-like phosphoesterase domain-containing protein</fullName>
    </recommendedName>
</protein>
<evidence type="ECO:0000256" key="2">
    <source>
        <dbReference type="ARBA" id="ARBA00022801"/>
    </source>
</evidence>
<dbReference type="GO" id="GO:0008758">
    <property type="term" value="F:UDP-2,3-diacylglucosamine hydrolase activity"/>
    <property type="evidence" value="ECO:0007669"/>
    <property type="project" value="TreeGrafter"/>
</dbReference>
<dbReference type="Gene3D" id="3.60.21.10">
    <property type="match status" value="1"/>
</dbReference>
<dbReference type="AlphaFoldDB" id="A0A6N7XY47"/>
<feature type="transmembrane region" description="Helical" evidence="3">
    <location>
        <begin position="12"/>
        <end position="32"/>
    </location>
</feature>
<reference evidence="5 6" key="1">
    <citation type="submission" date="2019-09" db="EMBL/GenBank/DDBJ databases">
        <title>In-depth cultivation of the pig gut microbiome towards novel bacterial diversity and tailored functional studies.</title>
        <authorList>
            <person name="Wylensek D."/>
            <person name="Hitch T.C.A."/>
            <person name="Clavel T."/>
        </authorList>
    </citation>
    <scope>NUCLEOTIDE SEQUENCE [LARGE SCALE GENOMIC DNA]</scope>
    <source>
        <strain evidence="5 6">WCA3-693-APC-4?</strain>
    </source>
</reference>
<dbReference type="GO" id="GO:0046872">
    <property type="term" value="F:metal ion binding"/>
    <property type="evidence" value="ECO:0007669"/>
    <property type="project" value="UniProtKB-KW"/>
</dbReference>
<dbReference type="PANTHER" id="PTHR31302">
    <property type="entry name" value="TRANSMEMBRANE PROTEIN WITH METALLOPHOSPHOESTERASE DOMAIN-RELATED"/>
    <property type="match status" value="1"/>
</dbReference>
<dbReference type="Pfam" id="PF00149">
    <property type="entry name" value="Metallophos"/>
    <property type="match status" value="1"/>
</dbReference>
<keyword evidence="2" id="KW-0378">Hydrolase</keyword>
<dbReference type="InterPro" id="IPR029052">
    <property type="entry name" value="Metallo-depent_PP-like"/>
</dbReference>
<keyword evidence="3" id="KW-0812">Transmembrane</keyword>
<sequence>MHYFSNGRIKVKLLKIIFIIIAFGVVIFLYNYDQISKFRVRNIRIDSKKVKNDFKITQISDFHSNHLVNLGNMVDRIRKFDPNFIVLTGDILDSRDIKLDTVIKLFEALLELNKEIYFIQGNHENRNQLYNDLKDEMKKLGIIILEDSSHTIIVNNEYINITGLKFYPKSREDKEVTYYQEGIKNLNLDYYNILLRHSPNNVESILNGNEDLILSGHTHGGQVRLPLIGAIVAPGQGLFPKLDKGIFKINDINLYIDSGLGNSAASIRAFNPVQISNITIKGMK</sequence>
<dbReference type="SUPFAM" id="SSF56300">
    <property type="entry name" value="Metallo-dependent phosphatases"/>
    <property type="match status" value="1"/>
</dbReference>
<evidence type="ECO:0000313" key="6">
    <source>
        <dbReference type="Proteomes" id="UP000469523"/>
    </source>
</evidence>
<comment type="caution">
    <text evidence="5">The sequence shown here is derived from an EMBL/GenBank/DDBJ whole genome shotgun (WGS) entry which is preliminary data.</text>
</comment>
<dbReference type="InterPro" id="IPR004843">
    <property type="entry name" value="Calcineurin-like_PHP"/>
</dbReference>
<dbReference type="PANTHER" id="PTHR31302:SF31">
    <property type="entry name" value="PHOSPHODIESTERASE YAEI"/>
    <property type="match status" value="1"/>
</dbReference>
<dbReference type="EMBL" id="VUNQ01000041">
    <property type="protein sequence ID" value="MSU02737.1"/>
    <property type="molecule type" value="Genomic_DNA"/>
</dbReference>
<evidence type="ECO:0000256" key="1">
    <source>
        <dbReference type="ARBA" id="ARBA00022723"/>
    </source>
</evidence>
<organism evidence="5 6">
    <name type="scientific">Tissierella pigra</name>
    <dbReference type="NCBI Taxonomy" id="2607614"/>
    <lineage>
        <taxon>Bacteria</taxon>
        <taxon>Bacillati</taxon>
        <taxon>Bacillota</taxon>
        <taxon>Tissierellia</taxon>
        <taxon>Tissierellales</taxon>
        <taxon>Tissierellaceae</taxon>
        <taxon>Tissierella</taxon>
    </lineage>
</organism>
<keyword evidence="3" id="KW-1133">Transmembrane helix</keyword>
<feature type="domain" description="Calcineurin-like phosphoesterase" evidence="4">
    <location>
        <begin position="54"/>
        <end position="220"/>
    </location>
</feature>
<evidence type="ECO:0000256" key="3">
    <source>
        <dbReference type="SAM" id="Phobius"/>
    </source>
</evidence>
<keyword evidence="3" id="KW-0472">Membrane</keyword>
<gene>
    <name evidence="5" type="ORF">FYJ83_14845</name>
</gene>